<dbReference type="GO" id="GO:0000721">
    <property type="term" value="F:(R,R)-butanediol dehydrogenase activity"/>
    <property type="evidence" value="ECO:0000318"/>
    <property type="project" value="GO_Central"/>
</dbReference>
<keyword evidence="6" id="KW-1185">Reference proteome</keyword>
<dbReference type="Gene3D" id="3.40.50.720">
    <property type="entry name" value="NAD(P)-binding Rossmann-like Domain"/>
    <property type="match status" value="1"/>
</dbReference>
<dbReference type="Pfam" id="PF08240">
    <property type="entry name" value="ADH_N"/>
    <property type="match status" value="1"/>
</dbReference>
<dbReference type="SUPFAM" id="SSF51735">
    <property type="entry name" value="NAD(P)-binding Rossmann-fold domains"/>
    <property type="match status" value="1"/>
</dbReference>
<dbReference type="InterPro" id="IPR002328">
    <property type="entry name" value="ADH_Zn_CS"/>
</dbReference>
<dbReference type="GO" id="GO:0034079">
    <property type="term" value="P:butanediol biosynthetic process"/>
    <property type="evidence" value="ECO:0000318"/>
    <property type="project" value="GO_Central"/>
</dbReference>
<dbReference type="PROSITE" id="PS00059">
    <property type="entry name" value="ADH_ZINC"/>
    <property type="match status" value="1"/>
</dbReference>
<evidence type="ECO:0000313" key="7">
    <source>
        <dbReference type="RefSeq" id="XP_035666313.1"/>
    </source>
</evidence>
<dbReference type="SMART" id="SM00829">
    <property type="entry name" value="PKS_ER"/>
    <property type="match status" value="1"/>
</dbReference>
<comment type="cofactor">
    <cofactor evidence="4">
        <name>Zn(2+)</name>
        <dbReference type="ChEBI" id="CHEBI:29105"/>
    </cofactor>
</comment>
<feature type="domain" description="Enoyl reductase (ER)" evidence="5">
    <location>
        <begin position="46"/>
        <end position="383"/>
    </location>
</feature>
<accession>A0A9J7KLZ4</accession>
<evidence type="ECO:0000256" key="1">
    <source>
        <dbReference type="ARBA" id="ARBA00022723"/>
    </source>
</evidence>
<reference evidence="7" key="2">
    <citation type="submission" date="2025-08" db="UniProtKB">
        <authorList>
            <consortium name="RefSeq"/>
        </authorList>
    </citation>
    <scope>IDENTIFICATION</scope>
    <source>
        <strain evidence="7">S238N-H82</strain>
        <tissue evidence="7">Testes</tissue>
    </source>
</reference>
<keyword evidence="2 4" id="KW-0862">Zinc</keyword>
<evidence type="ECO:0000256" key="4">
    <source>
        <dbReference type="RuleBase" id="RU361277"/>
    </source>
</evidence>
<gene>
    <name evidence="7" type="primary">LOC118409407</name>
</gene>
<dbReference type="InterPro" id="IPR013154">
    <property type="entry name" value="ADH-like_N"/>
</dbReference>
<evidence type="ECO:0000259" key="5">
    <source>
        <dbReference type="SMART" id="SM00829"/>
    </source>
</evidence>
<dbReference type="OrthoDB" id="3941538at2759"/>
<dbReference type="InterPro" id="IPR013149">
    <property type="entry name" value="ADH-like_C"/>
</dbReference>
<dbReference type="GeneID" id="118409407"/>
<proteinExistence type="inferred from homology"/>
<dbReference type="InterPro" id="IPR036291">
    <property type="entry name" value="NAD(P)-bd_dom_sf"/>
</dbReference>
<dbReference type="Proteomes" id="UP000001554">
    <property type="component" value="Chromosome 2"/>
</dbReference>
<dbReference type="InterPro" id="IPR050129">
    <property type="entry name" value="Zn_alcohol_dh"/>
</dbReference>
<dbReference type="OMA" id="TNCCLKA"/>
<evidence type="ECO:0000256" key="2">
    <source>
        <dbReference type="ARBA" id="ARBA00022833"/>
    </source>
</evidence>
<dbReference type="PANTHER" id="PTHR43401">
    <property type="entry name" value="L-THREONINE 3-DEHYDROGENASE"/>
    <property type="match status" value="1"/>
</dbReference>
<reference evidence="6" key="1">
    <citation type="journal article" date="2020" name="Nat. Ecol. Evol.">
        <title>Deeply conserved synteny resolves early events in vertebrate evolution.</title>
        <authorList>
            <person name="Simakov O."/>
            <person name="Marletaz F."/>
            <person name="Yue J.X."/>
            <person name="O'Connell B."/>
            <person name="Jenkins J."/>
            <person name="Brandt A."/>
            <person name="Calef R."/>
            <person name="Tung C.H."/>
            <person name="Huang T.K."/>
            <person name="Schmutz J."/>
            <person name="Satoh N."/>
            <person name="Yu J.K."/>
            <person name="Putnam N.H."/>
            <person name="Green R.E."/>
            <person name="Rokhsar D.S."/>
        </authorList>
    </citation>
    <scope>NUCLEOTIDE SEQUENCE [LARGE SCALE GENOMIC DNA]</scope>
    <source>
        <strain evidence="6">S238N-H82</strain>
    </source>
</reference>
<sequence>MYDWQSQPIRVLSDPRLLPDLVLIRSYIYKEGDKMAATMQGLQWNATADKLSLIELDKPKAGSGEVVIKVAYAGVCGTDLHIIAKEFAAAEKVILGHEFAGVITEVGEGVKDFQLGDRVCVDPNKGCAGCRYCASGTPNYCSTGLTTYTVGLRKNGGFANYCVVPTEQVYRLPEELTLQHGALCEPLSCLMRGWDNLGSPPADSRILVLGAGIIGVLWSSIFHYKGYRDVTVSEPADGRRKLIGELELGYKAVHPDELKSRFDGADVEDVGYDVIVDCSGFPPAIEQAFNWLRSGATFLQFGCCPSNSKITINPFMIYQKELKIIGCLINPFTMPKAVGGLARGMAGSYLKDFSRLGIKMFRLQEYQEAIAQLKKGEISKAMFEFEN</sequence>
<keyword evidence="1 4" id="KW-0479">Metal-binding</keyword>
<dbReference type="GO" id="GO:0008270">
    <property type="term" value="F:zinc ion binding"/>
    <property type="evidence" value="ECO:0007669"/>
    <property type="project" value="InterPro"/>
</dbReference>
<protein>
    <submittedName>
        <fullName evidence="7">D-arabinitol dehydrogenase 1-like</fullName>
    </submittedName>
</protein>
<dbReference type="PANTHER" id="PTHR43401:SF2">
    <property type="entry name" value="L-THREONINE 3-DEHYDROGENASE"/>
    <property type="match status" value="1"/>
</dbReference>
<dbReference type="SUPFAM" id="SSF50129">
    <property type="entry name" value="GroES-like"/>
    <property type="match status" value="1"/>
</dbReference>
<evidence type="ECO:0000256" key="3">
    <source>
        <dbReference type="ARBA" id="ARBA00023002"/>
    </source>
</evidence>
<dbReference type="InterPro" id="IPR011032">
    <property type="entry name" value="GroES-like_sf"/>
</dbReference>
<evidence type="ECO:0000313" key="6">
    <source>
        <dbReference type="Proteomes" id="UP000001554"/>
    </source>
</evidence>
<organism evidence="6 7">
    <name type="scientific">Branchiostoma floridae</name>
    <name type="common">Florida lancelet</name>
    <name type="synonym">Amphioxus</name>
    <dbReference type="NCBI Taxonomy" id="7739"/>
    <lineage>
        <taxon>Eukaryota</taxon>
        <taxon>Metazoa</taxon>
        <taxon>Chordata</taxon>
        <taxon>Cephalochordata</taxon>
        <taxon>Leptocardii</taxon>
        <taxon>Amphioxiformes</taxon>
        <taxon>Branchiostomatidae</taxon>
        <taxon>Branchiostoma</taxon>
    </lineage>
</organism>
<keyword evidence="3" id="KW-0560">Oxidoreductase</keyword>
<dbReference type="Gene3D" id="3.90.180.10">
    <property type="entry name" value="Medium-chain alcohol dehydrogenases, catalytic domain"/>
    <property type="match status" value="1"/>
</dbReference>
<name>A0A9J7KLZ4_BRAFL</name>
<dbReference type="InterPro" id="IPR020843">
    <property type="entry name" value="ER"/>
</dbReference>
<dbReference type="AlphaFoldDB" id="A0A9J7KLZ4"/>
<dbReference type="RefSeq" id="XP_035666313.1">
    <property type="nucleotide sequence ID" value="XM_035810420.1"/>
</dbReference>
<dbReference type="Pfam" id="PF00107">
    <property type="entry name" value="ADH_zinc_N"/>
    <property type="match status" value="1"/>
</dbReference>
<dbReference type="KEGG" id="bfo:118409407"/>
<comment type="similarity">
    <text evidence="4">Belongs to the zinc-containing alcohol dehydrogenase family.</text>
</comment>